<accession>A0AAW0XAJ6</accession>
<keyword evidence="3 8" id="KW-0812">Transmembrane</keyword>
<feature type="transmembrane region" description="Helical" evidence="10">
    <location>
        <begin position="21"/>
        <end position="45"/>
    </location>
</feature>
<feature type="transmembrane region" description="Helical" evidence="10">
    <location>
        <begin position="234"/>
        <end position="255"/>
    </location>
</feature>
<evidence type="ECO:0000256" key="2">
    <source>
        <dbReference type="ARBA" id="ARBA00022448"/>
    </source>
</evidence>
<keyword evidence="7 8" id="KW-0407">Ion channel</keyword>
<dbReference type="GO" id="GO:0030322">
    <property type="term" value="P:stabilization of membrane potential"/>
    <property type="evidence" value="ECO:0007669"/>
    <property type="project" value="TreeGrafter"/>
</dbReference>
<keyword evidence="13" id="KW-1185">Reference proteome</keyword>
<dbReference type="AlphaFoldDB" id="A0AAW0XAJ6"/>
<protein>
    <recommendedName>
        <fullName evidence="11">Potassium channel domain-containing protein</fullName>
    </recommendedName>
</protein>
<dbReference type="GO" id="GO:0005886">
    <property type="term" value="C:plasma membrane"/>
    <property type="evidence" value="ECO:0007669"/>
    <property type="project" value="TreeGrafter"/>
</dbReference>
<dbReference type="InterPro" id="IPR013099">
    <property type="entry name" value="K_chnl_dom"/>
</dbReference>
<dbReference type="EMBL" id="JARKIK010000043">
    <property type="protein sequence ID" value="KAK8736774.1"/>
    <property type="molecule type" value="Genomic_DNA"/>
</dbReference>
<evidence type="ECO:0000256" key="3">
    <source>
        <dbReference type="ARBA" id="ARBA00022692"/>
    </source>
</evidence>
<dbReference type="Proteomes" id="UP001445076">
    <property type="component" value="Unassembled WGS sequence"/>
</dbReference>
<dbReference type="GO" id="GO:0015271">
    <property type="term" value="F:outward rectifier potassium channel activity"/>
    <property type="evidence" value="ECO:0007669"/>
    <property type="project" value="TreeGrafter"/>
</dbReference>
<keyword evidence="2 8" id="KW-0813">Transport</keyword>
<evidence type="ECO:0000256" key="1">
    <source>
        <dbReference type="ARBA" id="ARBA00004141"/>
    </source>
</evidence>
<feature type="region of interest" description="Disordered" evidence="9">
    <location>
        <begin position="350"/>
        <end position="395"/>
    </location>
</feature>
<evidence type="ECO:0000256" key="5">
    <source>
        <dbReference type="ARBA" id="ARBA00023065"/>
    </source>
</evidence>
<dbReference type="Gene3D" id="1.10.287.70">
    <property type="match status" value="1"/>
</dbReference>
<dbReference type="GO" id="GO:0022841">
    <property type="term" value="F:potassium ion leak channel activity"/>
    <property type="evidence" value="ECO:0007669"/>
    <property type="project" value="TreeGrafter"/>
</dbReference>
<feature type="transmembrane region" description="Helical" evidence="10">
    <location>
        <begin position="262"/>
        <end position="280"/>
    </location>
</feature>
<comment type="caution">
    <text evidence="12">The sequence shown here is derived from an EMBL/GenBank/DDBJ whole genome shotgun (WGS) entry which is preliminary data.</text>
</comment>
<feature type="domain" description="Potassium channel" evidence="11">
    <location>
        <begin position="117"/>
        <end position="179"/>
    </location>
</feature>
<proteinExistence type="inferred from homology"/>
<dbReference type="SUPFAM" id="SSF81324">
    <property type="entry name" value="Voltage-gated potassium channels"/>
    <property type="match status" value="2"/>
</dbReference>
<dbReference type="PANTHER" id="PTHR11003:SF334">
    <property type="entry name" value="FI03418P"/>
    <property type="match status" value="1"/>
</dbReference>
<dbReference type="Pfam" id="PF07885">
    <property type="entry name" value="Ion_trans_2"/>
    <property type="match status" value="2"/>
</dbReference>
<evidence type="ECO:0000259" key="11">
    <source>
        <dbReference type="Pfam" id="PF07885"/>
    </source>
</evidence>
<gene>
    <name evidence="12" type="ORF">OTU49_004640</name>
</gene>
<comment type="subcellular location">
    <subcellularLocation>
        <location evidence="1">Membrane</location>
        <topology evidence="1">Multi-pass membrane protein</topology>
    </subcellularLocation>
</comment>
<organism evidence="12 13">
    <name type="scientific">Cherax quadricarinatus</name>
    <name type="common">Australian red claw crayfish</name>
    <dbReference type="NCBI Taxonomy" id="27406"/>
    <lineage>
        <taxon>Eukaryota</taxon>
        <taxon>Metazoa</taxon>
        <taxon>Ecdysozoa</taxon>
        <taxon>Arthropoda</taxon>
        <taxon>Crustacea</taxon>
        <taxon>Multicrustacea</taxon>
        <taxon>Malacostraca</taxon>
        <taxon>Eumalacostraca</taxon>
        <taxon>Eucarida</taxon>
        <taxon>Decapoda</taxon>
        <taxon>Pleocyemata</taxon>
        <taxon>Astacidea</taxon>
        <taxon>Parastacoidea</taxon>
        <taxon>Parastacidae</taxon>
        <taxon>Cherax</taxon>
    </lineage>
</organism>
<dbReference type="PRINTS" id="PR01333">
    <property type="entry name" value="2POREKCHANEL"/>
</dbReference>
<feature type="compositionally biased region" description="Basic and acidic residues" evidence="9">
    <location>
        <begin position="356"/>
        <end position="365"/>
    </location>
</feature>
<evidence type="ECO:0000256" key="8">
    <source>
        <dbReference type="RuleBase" id="RU003857"/>
    </source>
</evidence>
<feature type="transmembrane region" description="Helical" evidence="10">
    <location>
        <begin position="292"/>
        <end position="316"/>
    </location>
</feature>
<reference evidence="12 13" key="1">
    <citation type="journal article" date="2024" name="BMC Genomics">
        <title>Genome assembly of redclaw crayfish (Cherax quadricarinatus) provides insights into its immune adaptation and hypoxia tolerance.</title>
        <authorList>
            <person name="Liu Z."/>
            <person name="Zheng J."/>
            <person name="Li H."/>
            <person name="Fang K."/>
            <person name="Wang S."/>
            <person name="He J."/>
            <person name="Zhou D."/>
            <person name="Weng S."/>
            <person name="Chi M."/>
            <person name="Gu Z."/>
            <person name="He J."/>
            <person name="Li F."/>
            <person name="Wang M."/>
        </authorList>
    </citation>
    <scope>NUCLEOTIDE SEQUENCE [LARGE SCALE GENOMIC DNA]</scope>
    <source>
        <strain evidence="12">ZL_2023a</strain>
    </source>
</reference>
<name>A0AAW0XAJ6_CHEQU</name>
<evidence type="ECO:0000313" key="13">
    <source>
        <dbReference type="Proteomes" id="UP001445076"/>
    </source>
</evidence>
<keyword evidence="4 10" id="KW-1133">Transmembrane helix</keyword>
<evidence type="ECO:0000256" key="6">
    <source>
        <dbReference type="ARBA" id="ARBA00023136"/>
    </source>
</evidence>
<dbReference type="InterPro" id="IPR003280">
    <property type="entry name" value="2pore_dom_K_chnl"/>
</dbReference>
<feature type="domain" description="Potassium channel" evidence="11">
    <location>
        <begin position="240"/>
        <end position="320"/>
    </location>
</feature>
<evidence type="ECO:0000256" key="9">
    <source>
        <dbReference type="SAM" id="MobiDB-lite"/>
    </source>
</evidence>
<dbReference type="PANTHER" id="PTHR11003">
    <property type="entry name" value="POTASSIUM CHANNEL, SUBFAMILY K"/>
    <property type="match status" value="1"/>
</dbReference>
<evidence type="ECO:0000256" key="4">
    <source>
        <dbReference type="ARBA" id="ARBA00022989"/>
    </source>
</evidence>
<sequence>MTSNFQGPGNKARCRNFAKVLLTNFILFLMVTLYSVFGAYLFIVIESGNEQRLRQLKILVAQDAEDSLEYIISLLWYQNTQNLTKTQYSSMVMSNLNVLQQFVVQKASDPSVRYDGYIYTWDYVWTYPKAIFFTITTIASIGYGNVVPKTFMGRLVTILYSVVGIPMLLVALANVGECLADACRYIYSRMCCRWCRVKRKFSELKKKTPQKGFLWNDDVGYESYMPTQKVNVPIVVNLFVITVYAMMCGILFCWWEQWDFMSAIYFTFITLTTIGFGDLVPGNHDGDGLSAIFKMFVTCLICFVGMALLSMCINLMQEQLIVKTRWMLMELGIMEEDIDPMEKYKYKKSKKGTVLETHKDRDGNKRLSLMNADEGESTASKPKTYSNIKEELEDM</sequence>
<feature type="compositionally biased region" description="Polar residues" evidence="9">
    <location>
        <begin position="377"/>
        <end position="387"/>
    </location>
</feature>
<evidence type="ECO:0000256" key="7">
    <source>
        <dbReference type="ARBA" id="ARBA00023303"/>
    </source>
</evidence>
<comment type="similarity">
    <text evidence="8">Belongs to the two pore domain potassium channel (TC 1.A.1.8) family.</text>
</comment>
<feature type="transmembrane region" description="Helical" evidence="10">
    <location>
        <begin position="155"/>
        <end position="175"/>
    </location>
</feature>
<keyword evidence="5 8" id="KW-0406">Ion transport</keyword>
<feature type="transmembrane region" description="Helical" evidence="10">
    <location>
        <begin position="130"/>
        <end position="148"/>
    </location>
</feature>
<evidence type="ECO:0000256" key="10">
    <source>
        <dbReference type="SAM" id="Phobius"/>
    </source>
</evidence>
<keyword evidence="6 10" id="KW-0472">Membrane</keyword>
<evidence type="ECO:0000313" key="12">
    <source>
        <dbReference type="EMBL" id="KAK8736774.1"/>
    </source>
</evidence>